<accession>A0A0D7X456</accession>
<dbReference type="InterPro" id="IPR045424">
    <property type="entry name" value="DUF6509"/>
</dbReference>
<proteinExistence type="predicted"/>
<gene>
    <name evidence="1" type="ORF">QD47_07415</name>
</gene>
<dbReference type="AlphaFoldDB" id="A0A0D7X456"/>
<dbReference type="Pfam" id="PF20119">
    <property type="entry name" value="DUF6509"/>
    <property type="match status" value="1"/>
</dbReference>
<name>A0A0D7X456_9BACL</name>
<dbReference type="OrthoDB" id="2736409at2"/>
<reference evidence="1 2" key="1">
    <citation type="submission" date="2014-11" db="EMBL/GenBank/DDBJ databases">
        <title>Draft Genome Sequences of Paenibacillus polymyxa NRRL B-30509 and Paenibacillus terrae NRRL B-30644, Strains from a Poultry Environment that Produce Tridecaptin A and Paenicidins.</title>
        <authorList>
            <person name="van Belkum M.J."/>
            <person name="Lohans C.T."/>
            <person name="Vederas J.C."/>
        </authorList>
    </citation>
    <scope>NUCLEOTIDE SEQUENCE [LARGE SCALE GENOMIC DNA]</scope>
    <source>
        <strain evidence="1 2">NRRL B-30644</strain>
    </source>
</reference>
<evidence type="ECO:0000313" key="2">
    <source>
        <dbReference type="Proteomes" id="UP000032534"/>
    </source>
</evidence>
<keyword evidence="2" id="KW-1185">Reference proteome</keyword>
<dbReference type="Proteomes" id="UP000032534">
    <property type="component" value="Unassembled WGS sequence"/>
</dbReference>
<sequence length="99" mass="11612">MLNFTSHTVDQIKDAFGILSGQRYEFIIDVEVEEDDELYTENGLYIRTLYLVDEEKTGILKYELIEKVTNRYIELELEEDELQAVESFCKEHVQDGAVK</sequence>
<dbReference type="RefSeq" id="WP_044645527.1">
    <property type="nucleotide sequence ID" value="NZ_JTHP01000010.1"/>
</dbReference>
<dbReference type="EMBL" id="JTHP01000010">
    <property type="protein sequence ID" value="KJD46176.1"/>
    <property type="molecule type" value="Genomic_DNA"/>
</dbReference>
<evidence type="ECO:0000313" key="1">
    <source>
        <dbReference type="EMBL" id="KJD46176.1"/>
    </source>
</evidence>
<comment type="caution">
    <text evidence="1">The sequence shown here is derived from an EMBL/GenBank/DDBJ whole genome shotgun (WGS) entry which is preliminary data.</text>
</comment>
<dbReference type="PATRIC" id="fig|159743.3.peg.1627"/>
<protein>
    <submittedName>
        <fullName evidence="1">Pullulanase</fullName>
    </submittedName>
</protein>
<organism evidence="1 2">
    <name type="scientific">Paenibacillus terrae</name>
    <dbReference type="NCBI Taxonomy" id="159743"/>
    <lineage>
        <taxon>Bacteria</taxon>
        <taxon>Bacillati</taxon>
        <taxon>Bacillota</taxon>
        <taxon>Bacilli</taxon>
        <taxon>Bacillales</taxon>
        <taxon>Paenibacillaceae</taxon>
        <taxon>Paenibacillus</taxon>
    </lineage>
</organism>